<sequence length="217" mass="24013">MYVGLKMLKNFMPQSPDALAEDAAALMEKHMLWMLLIVENDKLIGYVRTEDVSAAMPSKMTGLDKHEINYLLSKLTLRKIMHTDITTISPETEIEAAAAKMREKNLAGLAVVDGNAKLIGYINRNVILDVLAEEMGFAEGGSRIVFEVSDRPGVLKHVASLIDDLGYSIISTGTFKHNDCRMVVIRINAENPSSVAAALQKNGYDVVGPEDFRDEWE</sequence>
<evidence type="ECO:0000256" key="1">
    <source>
        <dbReference type="ARBA" id="ARBA00023122"/>
    </source>
</evidence>
<dbReference type="PANTHER" id="PTHR43080:SF2">
    <property type="entry name" value="CBS DOMAIN-CONTAINING PROTEIN"/>
    <property type="match status" value="1"/>
</dbReference>
<dbReference type="OrthoDB" id="9802114at2"/>
<keyword evidence="1 2" id="KW-0129">CBS domain</keyword>
<dbReference type="InterPro" id="IPR051257">
    <property type="entry name" value="Diverse_CBS-Domain"/>
</dbReference>
<proteinExistence type="predicted"/>
<protein>
    <submittedName>
        <fullName evidence="4">Acetoin utilization protein AcuB</fullName>
    </submittedName>
</protein>
<dbReference type="SUPFAM" id="SSF55021">
    <property type="entry name" value="ACT-like"/>
    <property type="match status" value="1"/>
</dbReference>
<dbReference type="STRING" id="246191.SAMN05660337_3162"/>
<dbReference type="EMBL" id="FNGA01000005">
    <property type="protein sequence ID" value="SDL51381.1"/>
    <property type="molecule type" value="Genomic_DNA"/>
</dbReference>
<accession>A0A1G9KNU2</accession>
<evidence type="ECO:0000313" key="5">
    <source>
        <dbReference type="Proteomes" id="UP000199053"/>
    </source>
</evidence>
<evidence type="ECO:0000313" key="4">
    <source>
        <dbReference type="EMBL" id="SDL51381.1"/>
    </source>
</evidence>
<dbReference type="InterPro" id="IPR000644">
    <property type="entry name" value="CBS_dom"/>
</dbReference>
<gene>
    <name evidence="4" type="ORF">SAMN05660337_3162</name>
</gene>
<reference evidence="5" key="1">
    <citation type="submission" date="2016-10" db="EMBL/GenBank/DDBJ databases">
        <authorList>
            <person name="Varghese N."/>
            <person name="Submissions S."/>
        </authorList>
    </citation>
    <scope>NUCLEOTIDE SEQUENCE [LARGE SCALE GENOMIC DNA]</scope>
    <source>
        <strain evidence="5">DSM 16995</strain>
    </source>
</reference>
<dbReference type="Gene3D" id="3.10.580.10">
    <property type="entry name" value="CBS-domain"/>
    <property type="match status" value="1"/>
</dbReference>
<dbReference type="Pfam" id="PF00571">
    <property type="entry name" value="CBS"/>
    <property type="match status" value="2"/>
</dbReference>
<dbReference type="SUPFAM" id="SSF54631">
    <property type="entry name" value="CBS-domain pair"/>
    <property type="match status" value="1"/>
</dbReference>
<dbReference type="PROSITE" id="PS51371">
    <property type="entry name" value="CBS"/>
    <property type="match status" value="1"/>
</dbReference>
<feature type="domain" description="CBS" evidence="3">
    <location>
        <begin position="81"/>
        <end position="139"/>
    </location>
</feature>
<dbReference type="AlphaFoldDB" id="A0A1G9KNU2"/>
<dbReference type="Pfam" id="PF22190">
    <property type="entry name" value="TTHA0829-like_ACT"/>
    <property type="match status" value="1"/>
</dbReference>
<evidence type="ECO:0000256" key="2">
    <source>
        <dbReference type="PROSITE-ProRule" id="PRU00703"/>
    </source>
</evidence>
<dbReference type="InterPro" id="IPR045865">
    <property type="entry name" value="ACT-like_dom_sf"/>
</dbReference>
<dbReference type="SMART" id="SM00116">
    <property type="entry name" value="CBS"/>
    <property type="match status" value="2"/>
</dbReference>
<keyword evidence="5" id="KW-1185">Reference proteome</keyword>
<dbReference type="PANTHER" id="PTHR43080">
    <property type="entry name" value="CBS DOMAIN-CONTAINING PROTEIN CBSX3, MITOCHONDRIAL"/>
    <property type="match status" value="1"/>
</dbReference>
<dbReference type="InterPro" id="IPR046342">
    <property type="entry name" value="CBS_dom_sf"/>
</dbReference>
<evidence type="ECO:0000259" key="3">
    <source>
        <dbReference type="PROSITE" id="PS51371"/>
    </source>
</evidence>
<dbReference type="RefSeq" id="WP_092162828.1">
    <property type="nucleotide sequence ID" value="NZ_FNGA01000005.1"/>
</dbReference>
<organism evidence="4 5">
    <name type="scientific">Maridesulfovibrio ferrireducens</name>
    <dbReference type="NCBI Taxonomy" id="246191"/>
    <lineage>
        <taxon>Bacteria</taxon>
        <taxon>Pseudomonadati</taxon>
        <taxon>Thermodesulfobacteriota</taxon>
        <taxon>Desulfovibrionia</taxon>
        <taxon>Desulfovibrionales</taxon>
        <taxon>Desulfovibrionaceae</taxon>
        <taxon>Maridesulfovibrio</taxon>
    </lineage>
</organism>
<dbReference type="Proteomes" id="UP000199053">
    <property type="component" value="Unassembled WGS sequence"/>
</dbReference>
<name>A0A1G9KNU2_9BACT</name>